<feature type="transmembrane region" description="Helical" evidence="9">
    <location>
        <begin position="77"/>
        <end position="96"/>
    </location>
</feature>
<dbReference type="PANTHER" id="PTHR43562:SF1">
    <property type="entry name" value="NA(+)_H(+) ANTIPORTER YJBQ-RELATED"/>
    <property type="match status" value="1"/>
</dbReference>
<gene>
    <name evidence="11" type="ORF">GIS00_14020</name>
</gene>
<evidence type="ECO:0000256" key="5">
    <source>
        <dbReference type="ARBA" id="ARBA00022692"/>
    </source>
</evidence>
<dbReference type="GO" id="GO:0016020">
    <property type="term" value="C:membrane"/>
    <property type="evidence" value="ECO:0007669"/>
    <property type="project" value="UniProtKB-SubCell"/>
</dbReference>
<keyword evidence="4" id="KW-0050">Antiport</keyword>
<feature type="transmembrane region" description="Helical" evidence="9">
    <location>
        <begin position="286"/>
        <end position="307"/>
    </location>
</feature>
<reference evidence="11 12" key="1">
    <citation type="submission" date="2019-11" db="EMBL/GenBank/DDBJ databases">
        <authorList>
            <person name="Jiang L.-Q."/>
        </authorList>
    </citation>
    <scope>NUCLEOTIDE SEQUENCE [LARGE SCALE GENOMIC DNA]</scope>
    <source>
        <strain evidence="11 12">YIM 132087</strain>
    </source>
</reference>
<keyword evidence="7" id="KW-0406">Ion transport</keyword>
<feature type="transmembrane region" description="Helical" evidence="9">
    <location>
        <begin position="102"/>
        <end position="121"/>
    </location>
</feature>
<feature type="transmembrane region" description="Helical" evidence="9">
    <location>
        <begin position="133"/>
        <end position="155"/>
    </location>
</feature>
<feature type="transmembrane region" description="Helical" evidence="9">
    <location>
        <begin position="257"/>
        <end position="274"/>
    </location>
</feature>
<dbReference type="GO" id="GO:1902600">
    <property type="term" value="P:proton transmembrane transport"/>
    <property type="evidence" value="ECO:0007669"/>
    <property type="project" value="InterPro"/>
</dbReference>
<organism evidence="11 12">
    <name type="scientific">Nakamurella alba</name>
    <dbReference type="NCBI Taxonomy" id="2665158"/>
    <lineage>
        <taxon>Bacteria</taxon>
        <taxon>Bacillati</taxon>
        <taxon>Actinomycetota</taxon>
        <taxon>Actinomycetes</taxon>
        <taxon>Nakamurellales</taxon>
        <taxon>Nakamurellaceae</taxon>
        <taxon>Nakamurella</taxon>
    </lineage>
</organism>
<proteinExistence type="inferred from homology"/>
<evidence type="ECO:0000256" key="8">
    <source>
        <dbReference type="ARBA" id="ARBA00023136"/>
    </source>
</evidence>
<dbReference type="GO" id="GO:0015297">
    <property type="term" value="F:antiporter activity"/>
    <property type="evidence" value="ECO:0007669"/>
    <property type="project" value="UniProtKB-KW"/>
</dbReference>
<comment type="subcellular location">
    <subcellularLocation>
        <location evidence="1">Membrane</location>
        <topology evidence="1">Multi-pass membrane protein</topology>
    </subcellularLocation>
</comment>
<evidence type="ECO:0000256" key="1">
    <source>
        <dbReference type="ARBA" id="ARBA00004141"/>
    </source>
</evidence>
<comment type="caution">
    <text evidence="11">The sequence shown here is derived from an EMBL/GenBank/DDBJ whole genome shotgun (WGS) entry which is preliminary data.</text>
</comment>
<dbReference type="AlphaFoldDB" id="A0A7K1FLN2"/>
<evidence type="ECO:0000256" key="7">
    <source>
        <dbReference type="ARBA" id="ARBA00023065"/>
    </source>
</evidence>
<evidence type="ECO:0000256" key="2">
    <source>
        <dbReference type="ARBA" id="ARBA00005551"/>
    </source>
</evidence>
<evidence type="ECO:0000313" key="11">
    <source>
        <dbReference type="EMBL" id="MTD15057.1"/>
    </source>
</evidence>
<accession>A0A7K1FLN2</accession>
<dbReference type="PANTHER" id="PTHR43562">
    <property type="entry name" value="NAPA-TYPE SODIUM/HYDROGEN ANTIPORTER"/>
    <property type="match status" value="1"/>
</dbReference>
<dbReference type="InterPro" id="IPR006153">
    <property type="entry name" value="Cation/H_exchanger_TM"/>
</dbReference>
<evidence type="ECO:0000256" key="4">
    <source>
        <dbReference type="ARBA" id="ARBA00022449"/>
    </source>
</evidence>
<feature type="transmembrane region" description="Helical" evidence="9">
    <location>
        <begin position="161"/>
        <end position="180"/>
    </location>
</feature>
<keyword evidence="12" id="KW-1185">Reference proteome</keyword>
<evidence type="ECO:0000256" key="3">
    <source>
        <dbReference type="ARBA" id="ARBA00022448"/>
    </source>
</evidence>
<evidence type="ECO:0000256" key="6">
    <source>
        <dbReference type="ARBA" id="ARBA00022989"/>
    </source>
</evidence>
<evidence type="ECO:0000313" key="12">
    <source>
        <dbReference type="Proteomes" id="UP000460221"/>
    </source>
</evidence>
<protein>
    <submittedName>
        <fullName evidence="11">Cation:proton antiporter</fullName>
    </submittedName>
</protein>
<dbReference type="Gene3D" id="1.20.1530.20">
    <property type="match status" value="1"/>
</dbReference>
<keyword evidence="5 9" id="KW-0812">Transmembrane</keyword>
<dbReference type="EMBL" id="WLYK01000005">
    <property type="protein sequence ID" value="MTD15057.1"/>
    <property type="molecule type" value="Genomic_DNA"/>
</dbReference>
<keyword evidence="3" id="KW-0813">Transport</keyword>
<feature type="transmembrane region" description="Helical" evidence="9">
    <location>
        <begin position="319"/>
        <end position="337"/>
    </location>
</feature>
<dbReference type="InterPro" id="IPR038770">
    <property type="entry name" value="Na+/solute_symporter_sf"/>
</dbReference>
<feature type="transmembrane region" description="Helical" evidence="9">
    <location>
        <begin position="343"/>
        <end position="366"/>
    </location>
</feature>
<dbReference type="Proteomes" id="UP000460221">
    <property type="component" value="Unassembled WGS sequence"/>
</dbReference>
<name>A0A7K1FLN2_9ACTN</name>
<evidence type="ECO:0000259" key="10">
    <source>
        <dbReference type="Pfam" id="PF00999"/>
    </source>
</evidence>
<keyword evidence="8 9" id="KW-0472">Membrane</keyword>
<feature type="transmembrane region" description="Helical" evidence="9">
    <location>
        <begin position="35"/>
        <end position="57"/>
    </location>
</feature>
<feature type="transmembrane region" description="Helical" evidence="9">
    <location>
        <begin position="201"/>
        <end position="220"/>
    </location>
</feature>
<sequence>MALSPLVAALLRRAVAVPLVVIEILLGMLVGPTVLNWIVVDGLLDAVAEFGLAMLFFMAGMEIDFRLIRGRPIRRSAVGWLLSLAGGIVAGVLLASTTTAGIFIGVALCSTALGTLLPILIDTKAMRTPFGTAVTAVGAVGEFGPLLAISIFLSSREPQNSAIVLIAFVVVAFGAIFLAARGKHRSLHGLIAATLHTSGQFAVRLVVLVIAALVTLSVLLGLDMLLGAFAAGVLVQYLLASAPPVDAKLVRSKLDGVAFGVFVPIFFITTGVGFDLRGLLADTSSLVLVPVFLVLLLVVRGLPGLLSAPPGSTGADKRALVLMTATGLPIIVAVTAIGQDDGALAAGTATALIGAGMLSVLLFPLLASTVRRTPTDAQASADH</sequence>
<evidence type="ECO:0000256" key="9">
    <source>
        <dbReference type="SAM" id="Phobius"/>
    </source>
</evidence>
<dbReference type="Pfam" id="PF00999">
    <property type="entry name" value="Na_H_Exchanger"/>
    <property type="match status" value="1"/>
</dbReference>
<keyword evidence="6 9" id="KW-1133">Transmembrane helix</keyword>
<comment type="similarity">
    <text evidence="2">Belongs to the monovalent cation:proton antiporter 2 (CPA2) transporter (TC 2.A.37) family.</text>
</comment>
<dbReference type="PRINTS" id="PR00173">
    <property type="entry name" value="EDTRNSPORT"/>
</dbReference>
<feature type="domain" description="Cation/H+ exchanger transmembrane" evidence="10">
    <location>
        <begin position="5"/>
        <end position="366"/>
    </location>
</feature>
<feature type="transmembrane region" description="Helical" evidence="9">
    <location>
        <begin position="226"/>
        <end position="245"/>
    </location>
</feature>